<dbReference type="GO" id="GO:0020037">
    <property type="term" value="F:heme binding"/>
    <property type="evidence" value="ECO:0007669"/>
    <property type="project" value="InterPro"/>
</dbReference>
<dbReference type="CDD" id="cd00200">
    <property type="entry name" value="WD40"/>
    <property type="match status" value="1"/>
</dbReference>
<dbReference type="InterPro" id="IPR036909">
    <property type="entry name" value="Cyt_c-like_dom_sf"/>
</dbReference>
<dbReference type="PROSITE" id="PS51007">
    <property type="entry name" value="CYTC"/>
    <property type="match status" value="1"/>
</dbReference>
<dbReference type="Proteomes" id="UP000236742">
    <property type="component" value="Unassembled WGS sequence"/>
</dbReference>
<evidence type="ECO:0000256" key="8">
    <source>
        <dbReference type="PROSITE-ProRule" id="PRU00221"/>
    </source>
</evidence>
<keyword evidence="6" id="KW-0249">Electron transport</keyword>
<dbReference type="Pfam" id="PF00400">
    <property type="entry name" value="WD40"/>
    <property type="match status" value="4"/>
</dbReference>
<evidence type="ECO:0000259" key="10">
    <source>
        <dbReference type="PROSITE" id="PS51007"/>
    </source>
</evidence>
<keyword evidence="5" id="KW-0677">Repeat</keyword>
<dbReference type="OrthoDB" id="9805828at2"/>
<evidence type="ECO:0000256" key="3">
    <source>
        <dbReference type="ARBA" id="ARBA00022617"/>
    </source>
</evidence>
<dbReference type="SMART" id="SM00320">
    <property type="entry name" value="WD40"/>
    <property type="match status" value="7"/>
</dbReference>
<dbReference type="InterPro" id="IPR020472">
    <property type="entry name" value="WD40_PAC1"/>
</dbReference>
<feature type="repeat" description="WD" evidence="8">
    <location>
        <begin position="32"/>
        <end position="62"/>
    </location>
</feature>
<accession>A0A1H5WLH4</accession>
<feature type="domain" description="Cytochrome c" evidence="10">
    <location>
        <begin position="321"/>
        <end position="423"/>
    </location>
</feature>
<feature type="repeat" description="WD" evidence="8">
    <location>
        <begin position="144"/>
        <end position="185"/>
    </location>
</feature>
<keyword evidence="4 9" id="KW-0479">Metal-binding</keyword>
<reference evidence="11 12" key="1">
    <citation type="submission" date="2016-10" db="EMBL/GenBank/DDBJ databases">
        <authorList>
            <person name="de Groot N.N."/>
        </authorList>
    </citation>
    <scope>NUCLEOTIDE SEQUENCE [LARGE SCALE GENOMIC DNA]</scope>
    <source>
        <strain evidence="11 12">DSM 23413</strain>
    </source>
</reference>
<evidence type="ECO:0000313" key="11">
    <source>
        <dbReference type="EMBL" id="SEG00479.1"/>
    </source>
</evidence>
<dbReference type="InterPro" id="IPR001680">
    <property type="entry name" value="WD40_rpt"/>
</dbReference>
<evidence type="ECO:0000256" key="1">
    <source>
        <dbReference type="ARBA" id="ARBA00022448"/>
    </source>
</evidence>
<proteinExistence type="predicted"/>
<dbReference type="InterPro" id="IPR009056">
    <property type="entry name" value="Cyt_c-like_dom"/>
</dbReference>
<dbReference type="GO" id="GO:0046872">
    <property type="term" value="F:metal ion binding"/>
    <property type="evidence" value="ECO:0007669"/>
    <property type="project" value="UniProtKB-KW"/>
</dbReference>
<dbReference type="PRINTS" id="PR00604">
    <property type="entry name" value="CYTCHRMECIAB"/>
</dbReference>
<keyword evidence="12" id="KW-1185">Reference proteome</keyword>
<dbReference type="SUPFAM" id="SSF50978">
    <property type="entry name" value="WD40 repeat-like"/>
    <property type="match status" value="1"/>
</dbReference>
<feature type="repeat" description="WD" evidence="8">
    <location>
        <begin position="70"/>
        <end position="99"/>
    </location>
</feature>
<dbReference type="PRINTS" id="PR00320">
    <property type="entry name" value="GPROTEINBRPT"/>
</dbReference>
<dbReference type="EMBL" id="FNVD01000008">
    <property type="protein sequence ID" value="SEG00479.1"/>
    <property type="molecule type" value="Genomic_DNA"/>
</dbReference>
<dbReference type="InterPro" id="IPR015943">
    <property type="entry name" value="WD40/YVTN_repeat-like_dom_sf"/>
</dbReference>
<evidence type="ECO:0000256" key="9">
    <source>
        <dbReference type="PROSITE-ProRule" id="PRU00433"/>
    </source>
</evidence>
<evidence type="ECO:0000256" key="5">
    <source>
        <dbReference type="ARBA" id="ARBA00022737"/>
    </source>
</evidence>
<keyword evidence="3 9" id="KW-0349">Heme</keyword>
<gene>
    <name evidence="11" type="ORF">SAMN05421751_108121</name>
</gene>
<dbReference type="PROSITE" id="PS50082">
    <property type="entry name" value="WD_REPEATS_2"/>
    <property type="match status" value="3"/>
</dbReference>
<dbReference type="AlphaFoldDB" id="A0A1H5WLH4"/>
<name>A0A1H5WLH4_9RHOB</name>
<dbReference type="PROSITE" id="PS50294">
    <property type="entry name" value="WD_REPEATS_REGION"/>
    <property type="match status" value="3"/>
</dbReference>
<dbReference type="Gene3D" id="2.130.10.10">
    <property type="entry name" value="YVTN repeat-like/Quinoprotein amine dehydrogenase"/>
    <property type="match status" value="3"/>
</dbReference>
<dbReference type="SUPFAM" id="SSF46626">
    <property type="entry name" value="Cytochrome c"/>
    <property type="match status" value="1"/>
</dbReference>
<evidence type="ECO:0000256" key="2">
    <source>
        <dbReference type="ARBA" id="ARBA00022574"/>
    </source>
</evidence>
<keyword evidence="1" id="KW-0813">Transport</keyword>
<dbReference type="PANTHER" id="PTHR19848">
    <property type="entry name" value="WD40 REPEAT PROTEIN"/>
    <property type="match status" value="1"/>
</dbReference>
<evidence type="ECO:0000256" key="7">
    <source>
        <dbReference type="ARBA" id="ARBA00023004"/>
    </source>
</evidence>
<evidence type="ECO:0000256" key="6">
    <source>
        <dbReference type="ARBA" id="ARBA00022982"/>
    </source>
</evidence>
<organism evidence="11 12">
    <name type="scientific">Jhaorihella thermophila</name>
    <dbReference type="NCBI Taxonomy" id="488547"/>
    <lineage>
        <taxon>Bacteria</taxon>
        <taxon>Pseudomonadati</taxon>
        <taxon>Pseudomonadota</taxon>
        <taxon>Alphaproteobacteria</taxon>
        <taxon>Rhodobacterales</taxon>
        <taxon>Paracoccaceae</taxon>
        <taxon>Jhaorihella</taxon>
    </lineage>
</organism>
<dbReference type="Gene3D" id="1.10.760.10">
    <property type="entry name" value="Cytochrome c-like domain"/>
    <property type="match status" value="1"/>
</dbReference>
<keyword evidence="7 9" id="KW-0408">Iron</keyword>
<dbReference type="RefSeq" id="WP_104008192.1">
    <property type="nucleotide sequence ID" value="NZ_FNVD01000008.1"/>
</dbReference>
<evidence type="ECO:0000256" key="4">
    <source>
        <dbReference type="ARBA" id="ARBA00022723"/>
    </source>
</evidence>
<keyword evidence="2 8" id="KW-0853">WD repeat</keyword>
<dbReference type="PANTHER" id="PTHR19848:SF8">
    <property type="entry name" value="F-BOX AND WD REPEAT DOMAIN CONTAINING 7"/>
    <property type="match status" value="1"/>
</dbReference>
<dbReference type="GO" id="GO:0009055">
    <property type="term" value="F:electron transfer activity"/>
    <property type="evidence" value="ECO:0007669"/>
    <property type="project" value="InterPro"/>
</dbReference>
<dbReference type="Pfam" id="PF00034">
    <property type="entry name" value="Cytochrom_C"/>
    <property type="match status" value="1"/>
</dbReference>
<protein>
    <submittedName>
        <fullName evidence="11">Cytochrome c</fullName>
    </submittedName>
</protein>
<dbReference type="InterPro" id="IPR036322">
    <property type="entry name" value="WD40_repeat_dom_sf"/>
</dbReference>
<dbReference type="InterPro" id="IPR002327">
    <property type="entry name" value="Cyt_c_1A/1B"/>
</dbReference>
<evidence type="ECO:0000313" key="12">
    <source>
        <dbReference type="Proteomes" id="UP000236742"/>
    </source>
</evidence>
<sequence length="429" mass="46204">MRRRSPPSETVRLAALILALWPSLAAADFFTLKGHGGPVTGIAVAPDERIATASFDTSVGLWTGDDPRWFDGHEAAVTDVVFAGGTLVSASDDFTLRLWPEGTVLGRHGGKVAALAAIPGLVASASWDGTVGLWPLDGRAPKRLHGHEDGVNTVAFSPDGRRLWSGGKDGTLREWDVATGAQRRVILRHGFGINRIVPARDGRWLAYGAVDGVTRVIDPETGALLHDFTLDRRPILAMALAPDGRRLAVGDGQGYIMVLDTETWRIVRDFRATLKGPVWALAYSRDGRNLHAGGLDSAMYSWPVDELAEAPKMVTPARASATADNGERIFVGRCSICHTLTPDSGRRAGPTLHGLFGRRAGTVADYRYSVAVARSGIVWTEESVSALFDEGPDSYIPGTKMPTQRITNPADRADLIAYLRRATAPTEDR</sequence>